<organism evidence="2 3">
    <name type="scientific">Amanita thiersii Skay4041</name>
    <dbReference type="NCBI Taxonomy" id="703135"/>
    <lineage>
        <taxon>Eukaryota</taxon>
        <taxon>Fungi</taxon>
        <taxon>Dikarya</taxon>
        <taxon>Basidiomycota</taxon>
        <taxon>Agaricomycotina</taxon>
        <taxon>Agaricomycetes</taxon>
        <taxon>Agaricomycetidae</taxon>
        <taxon>Agaricales</taxon>
        <taxon>Pluteineae</taxon>
        <taxon>Amanitaceae</taxon>
        <taxon>Amanita</taxon>
    </lineage>
</organism>
<evidence type="ECO:0000313" key="3">
    <source>
        <dbReference type="Proteomes" id="UP000242287"/>
    </source>
</evidence>
<evidence type="ECO:0000256" key="1">
    <source>
        <dbReference type="SAM" id="MobiDB-lite"/>
    </source>
</evidence>
<feature type="region of interest" description="Disordered" evidence="1">
    <location>
        <begin position="1"/>
        <end position="21"/>
    </location>
</feature>
<evidence type="ECO:0000313" key="2">
    <source>
        <dbReference type="EMBL" id="PFH54323.1"/>
    </source>
</evidence>
<protein>
    <submittedName>
        <fullName evidence="2">Uncharacterized protein</fullName>
    </submittedName>
</protein>
<sequence length="60" mass="6878">MPPAFSANQLDHARRADSRPRREITASRIVAVRNGLEKFVQFLQRNPTAFTFQDCPPDVH</sequence>
<dbReference type="Proteomes" id="UP000242287">
    <property type="component" value="Unassembled WGS sequence"/>
</dbReference>
<accession>A0A2A9P170</accession>
<reference evidence="2 3" key="1">
    <citation type="submission" date="2014-02" db="EMBL/GenBank/DDBJ databases">
        <title>Transposable element dynamics among asymbiotic and ectomycorrhizal Amanita fungi.</title>
        <authorList>
            <consortium name="DOE Joint Genome Institute"/>
            <person name="Hess J."/>
            <person name="Skrede I."/>
            <person name="Wolfe B."/>
            <person name="LaButti K."/>
            <person name="Ohm R.A."/>
            <person name="Grigoriev I.V."/>
            <person name="Pringle A."/>
        </authorList>
    </citation>
    <scope>NUCLEOTIDE SEQUENCE [LARGE SCALE GENOMIC DNA]</scope>
    <source>
        <strain evidence="2 3">SKay4041</strain>
    </source>
</reference>
<dbReference type="AlphaFoldDB" id="A0A2A9P170"/>
<feature type="compositionally biased region" description="Basic and acidic residues" evidence="1">
    <location>
        <begin position="11"/>
        <end position="21"/>
    </location>
</feature>
<dbReference type="EMBL" id="KZ301970">
    <property type="protein sequence ID" value="PFH54323.1"/>
    <property type="molecule type" value="Genomic_DNA"/>
</dbReference>
<keyword evidence="3" id="KW-1185">Reference proteome</keyword>
<name>A0A2A9P170_9AGAR</name>
<proteinExistence type="predicted"/>
<gene>
    <name evidence="2" type="ORF">AMATHDRAFT_593</name>
</gene>